<evidence type="ECO:0000313" key="1">
    <source>
        <dbReference type="EMBL" id="ASU76996.1"/>
    </source>
</evidence>
<dbReference type="Pfam" id="PF10604">
    <property type="entry name" value="Polyketide_cyc2"/>
    <property type="match status" value="1"/>
</dbReference>
<dbReference type="AlphaFoldDB" id="A0A223RM83"/>
<dbReference type="InterPro" id="IPR019587">
    <property type="entry name" value="Polyketide_cyclase/dehydratase"/>
</dbReference>
<gene>
    <name evidence="1" type="ORF">CDG81_00090</name>
</gene>
<reference evidence="1 2" key="1">
    <citation type="submission" date="2017-08" db="EMBL/GenBank/DDBJ databases">
        <title>The complete genome sequence of moderately halophilic actinomycete Actinopolyspora erythraea YIM 90600, the producer of novel erythromycin, novel actinopolysporins A-C and tubercidin.</title>
        <authorList>
            <person name="Yin M."/>
            <person name="Tang S."/>
        </authorList>
    </citation>
    <scope>NUCLEOTIDE SEQUENCE [LARGE SCALE GENOMIC DNA]</scope>
    <source>
        <strain evidence="1 2">YIM 90600</strain>
    </source>
</reference>
<dbReference type="Gene3D" id="3.30.530.20">
    <property type="match status" value="1"/>
</dbReference>
<evidence type="ECO:0008006" key="3">
    <source>
        <dbReference type="Google" id="ProtNLM"/>
    </source>
</evidence>
<dbReference type="InterPro" id="IPR023393">
    <property type="entry name" value="START-like_dom_sf"/>
</dbReference>
<evidence type="ECO:0000313" key="2">
    <source>
        <dbReference type="Proteomes" id="UP000215043"/>
    </source>
</evidence>
<accession>A0A223RM83</accession>
<dbReference type="CDD" id="cd07812">
    <property type="entry name" value="SRPBCC"/>
    <property type="match status" value="1"/>
</dbReference>
<dbReference type="RefSeq" id="WP_094904522.1">
    <property type="nucleotide sequence ID" value="NZ_CP022752.1"/>
</dbReference>
<protein>
    <recommendedName>
        <fullName evidence="3">SRPBCC family protein</fullName>
    </recommendedName>
</protein>
<dbReference type="Proteomes" id="UP000215043">
    <property type="component" value="Chromosome"/>
</dbReference>
<dbReference type="KEGG" id="aey:CDG81_00090"/>
<name>A0A223RM83_9ACTN</name>
<sequence length="169" mass="19055">MTEPDTHTGFELHAAVHVHADPHTVYDTVSDITRMGEWSPENTGGEWLTGTPGQPGSRFHGHNRMEELTWTTECEVVEAEPGSRFSWAVLTGAPDVTASVWSFEMSPGEDGGTELVQRYRLNTLPTGFRQALERLPEEEAAELMRQRREQLRDALHRTVRGIRETLENS</sequence>
<dbReference type="SUPFAM" id="SSF55961">
    <property type="entry name" value="Bet v1-like"/>
    <property type="match status" value="1"/>
</dbReference>
<proteinExistence type="predicted"/>
<organism evidence="1 2">
    <name type="scientific">Actinopolyspora erythraea</name>
    <dbReference type="NCBI Taxonomy" id="414996"/>
    <lineage>
        <taxon>Bacteria</taxon>
        <taxon>Bacillati</taxon>
        <taxon>Actinomycetota</taxon>
        <taxon>Actinomycetes</taxon>
        <taxon>Actinopolysporales</taxon>
        <taxon>Actinopolysporaceae</taxon>
        <taxon>Actinopolyspora</taxon>
    </lineage>
</organism>
<dbReference type="OrthoDB" id="4618973at2"/>
<dbReference type="EMBL" id="CP022752">
    <property type="protein sequence ID" value="ASU76996.1"/>
    <property type="molecule type" value="Genomic_DNA"/>
</dbReference>